<keyword evidence="1" id="KW-0812">Transmembrane</keyword>
<feature type="transmembrane region" description="Helical" evidence="1">
    <location>
        <begin position="103"/>
        <end position="122"/>
    </location>
</feature>
<keyword evidence="1" id="KW-1133">Transmembrane helix</keyword>
<evidence type="ECO:0008006" key="4">
    <source>
        <dbReference type="Google" id="ProtNLM"/>
    </source>
</evidence>
<name>A0ABP1PRS1_9HEXA</name>
<protein>
    <recommendedName>
        <fullName evidence="4">Transmembrane protein</fullName>
    </recommendedName>
</protein>
<proteinExistence type="predicted"/>
<dbReference type="EMBL" id="CAXLJM020000007">
    <property type="protein sequence ID" value="CAL8074851.1"/>
    <property type="molecule type" value="Genomic_DNA"/>
</dbReference>
<evidence type="ECO:0000313" key="2">
    <source>
        <dbReference type="EMBL" id="CAL8074851.1"/>
    </source>
</evidence>
<feature type="transmembrane region" description="Helical" evidence="1">
    <location>
        <begin position="20"/>
        <end position="43"/>
    </location>
</feature>
<organism evidence="2 3">
    <name type="scientific">Orchesella dallaii</name>
    <dbReference type="NCBI Taxonomy" id="48710"/>
    <lineage>
        <taxon>Eukaryota</taxon>
        <taxon>Metazoa</taxon>
        <taxon>Ecdysozoa</taxon>
        <taxon>Arthropoda</taxon>
        <taxon>Hexapoda</taxon>
        <taxon>Collembola</taxon>
        <taxon>Entomobryomorpha</taxon>
        <taxon>Entomobryoidea</taxon>
        <taxon>Orchesellidae</taxon>
        <taxon>Orchesellinae</taxon>
        <taxon>Orchesella</taxon>
    </lineage>
</organism>
<accession>A0ABP1PRS1</accession>
<keyword evidence="1" id="KW-0472">Membrane</keyword>
<feature type="transmembrane region" description="Helical" evidence="1">
    <location>
        <begin position="55"/>
        <end position="74"/>
    </location>
</feature>
<evidence type="ECO:0000313" key="3">
    <source>
        <dbReference type="Proteomes" id="UP001642540"/>
    </source>
</evidence>
<feature type="transmembrane region" description="Helical" evidence="1">
    <location>
        <begin position="128"/>
        <end position="150"/>
    </location>
</feature>
<sequence length="189" mass="21463">MEGMDGIFWRDKGVIRCMAALDTILALFLFGFYLVGGVFMNTIIIDIPNGPLSKFTLILASTAIWVCVFFINFLQMSSSYNLFIVTYQDALGPQVTIQRSQKWMKTAFIVLGLITIKMVYLSTRRTRVFPLVWVLCGVEIVIRIFGMYFVRESIDDLKQEMFIVRKSASTTKSLAVDTNTLKVPKVEAV</sequence>
<evidence type="ECO:0000256" key="1">
    <source>
        <dbReference type="SAM" id="Phobius"/>
    </source>
</evidence>
<dbReference type="Proteomes" id="UP001642540">
    <property type="component" value="Unassembled WGS sequence"/>
</dbReference>
<comment type="caution">
    <text evidence="2">The sequence shown here is derived from an EMBL/GenBank/DDBJ whole genome shotgun (WGS) entry which is preliminary data.</text>
</comment>
<gene>
    <name evidence="2" type="ORF">ODALV1_LOCUS3014</name>
</gene>
<keyword evidence="3" id="KW-1185">Reference proteome</keyword>
<reference evidence="2 3" key="1">
    <citation type="submission" date="2024-08" db="EMBL/GenBank/DDBJ databases">
        <authorList>
            <person name="Cucini C."/>
            <person name="Frati F."/>
        </authorList>
    </citation>
    <scope>NUCLEOTIDE SEQUENCE [LARGE SCALE GENOMIC DNA]</scope>
</reference>